<dbReference type="AlphaFoldDB" id="A0RX19"/>
<dbReference type="PATRIC" id="fig|414004.10.peg.1149"/>
<dbReference type="PROSITE" id="PS50893">
    <property type="entry name" value="ABC_TRANSPORTER_2"/>
    <property type="match status" value="1"/>
</dbReference>
<evidence type="ECO:0000259" key="3">
    <source>
        <dbReference type="PROSITE" id="PS50893"/>
    </source>
</evidence>
<dbReference type="SMART" id="SM00382">
    <property type="entry name" value="AAA"/>
    <property type="match status" value="1"/>
</dbReference>
<dbReference type="PROSITE" id="PS00211">
    <property type="entry name" value="ABC_TRANSPORTER_1"/>
    <property type="match status" value="1"/>
</dbReference>
<name>A0RX19_CENSY</name>
<dbReference type="GO" id="GO:0022857">
    <property type="term" value="F:transmembrane transporter activity"/>
    <property type="evidence" value="ECO:0007669"/>
    <property type="project" value="TreeGrafter"/>
</dbReference>
<proteinExistence type="predicted"/>
<reference evidence="4 5" key="1">
    <citation type="journal article" date="2006" name="Proc. Natl. Acad. Sci. U.S.A.">
        <title>Genomic analysis of the uncultivated marine crenarchaeote Cenarchaeum symbiosum.</title>
        <authorList>
            <person name="Hallam S.J."/>
            <person name="Konstantinidis K.T."/>
            <person name="Putnam N."/>
            <person name="Schleper C."/>
            <person name="Watanabe Y."/>
            <person name="Sugahara J."/>
            <person name="Preston C."/>
            <person name="de la Torre J."/>
            <person name="Richardson P.M."/>
            <person name="DeLong E.F."/>
        </authorList>
    </citation>
    <scope>NUCLEOTIDE SEQUENCE [LARGE SCALE GENOMIC DNA]</scope>
    <source>
        <strain evidence="5">A</strain>
    </source>
</reference>
<dbReference type="PANTHER" id="PTHR24220">
    <property type="entry name" value="IMPORT ATP-BINDING PROTEIN"/>
    <property type="match status" value="1"/>
</dbReference>
<dbReference type="PANTHER" id="PTHR24220:SF659">
    <property type="entry name" value="TRANSPORTER, PUTATIVE-RELATED"/>
    <property type="match status" value="1"/>
</dbReference>
<evidence type="ECO:0000256" key="1">
    <source>
        <dbReference type="ARBA" id="ARBA00022741"/>
    </source>
</evidence>
<keyword evidence="5" id="KW-1185">Reference proteome</keyword>
<keyword evidence="2" id="KW-0067">ATP-binding</keyword>
<organism evidence="4 5">
    <name type="scientific">Cenarchaeum symbiosum (strain A)</name>
    <dbReference type="NCBI Taxonomy" id="414004"/>
    <lineage>
        <taxon>Archaea</taxon>
        <taxon>Nitrososphaerota</taxon>
        <taxon>Candidatus Cenarchaeales</taxon>
        <taxon>Candidatus Cenarchaeaceae</taxon>
        <taxon>Candidatus Cenarchaeum</taxon>
    </lineage>
</organism>
<dbReference type="InterPro" id="IPR017871">
    <property type="entry name" value="ABC_transporter-like_CS"/>
</dbReference>
<dbReference type="Gene3D" id="3.40.50.300">
    <property type="entry name" value="P-loop containing nucleotide triphosphate hydrolases"/>
    <property type="match status" value="1"/>
</dbReference>
<evidence type="ECO:0000313" key="5">
    <source>
        <dbReference type="Proteomes" id="UP000000758"/>
    </source>
</evidence>
<feature type="domain" description="ABC transporter" evidence="3">
    <location>
        <begin position="13"/>
        <end position="256"/>
    </location>
</feature>
<sequence>MVAHERILSRNVIQLNDVWASYDSKTHVLRGVSLSVARGSNYAIIGQSGSGKSSLLRLINGMMAPARGRVMVDYVRPGQNNREFRRMMPQIGYIPQGLGLVDNLTVLGNALIGALPRTGRIKSMLGEFPEAEVEAARRILGMVGLGSKSDRKAHMLSGGERRRVAIARALVQRPEVLLADEMVSELDRSTATEIMDLVRDAQERFGLTAVMVHHDVGLALEYADRVAMIKEGRKELEIGVEGDRIVDFESSGLSQEEILEMYGREP</sequence>
<protein>
    <submittedName>
        <fullName evidence="4">ABC-type phosphate/phosphonate transport system, ATPase component</fullName>
    </submittedName>
</protein>
<evidence type="ECO:0000313" key="4">
    <source>
        <dbReference type="EMBL" id="ABK77886.1"/>
    </source>
</evidence>
<dbReference type="Pfam" id="PF00005">
    <property type="entry name" value="ABC_tran"/>
    <property type="match status" value="1"/>
</dbReference>
<dbReference type="HOGENOM" id="CLU_000604_1_22_2"/>
<keyword evidence="1" id="KW-0547">Nucleotide-binding</keyword>
<dbReference type="EnsemblBacteria" id="ABK77886">
    <property type="protein sequence ID" value="ABK77886"/>
    <property type="gene ID" value="CENSYa_1263"/>
</dbReference>
<dbReference type="GO" id="GO:0005886">
    <property type="term" value="C:plasma membrane"/>
    <property type="evidence" value="ECO:0007669"/>
    <property type="project" value="TreeGrafter"/>
</dbReference>
<gene>
    <name evidence="4" type="ordered locus">CENSYa_1263</name>
</gene>
<dbReference type="KEGG" id="csy:CENSYa_1263"/>
<dbReference type="InterPro" id="IPR003439">
    <property type="entry name" value="ABC_transporter-like_ATP-bd"/>
</dbReference>
<dbReference type="GO" id="GO:0016887">
    <property type="term" value="F:ATP hydrolysis activity"/>
    <property type="evidence" value="ECO:0007669"/>
    <property type="project" value="InterPro"/>
</dbReference>
<dbReference type="InterPro" id="IPR027417">
    <property type="entry name" value="P-loop_NTPase"/>
</dbReference>
<accession>A0RX19</accession>
<dbReference type="GO" id="GO:0005524">
    <property type="term" value="F:ATP binding"/>
    <property type="evidence" value="ECO:0007669"/>
    <property type="project" value="UniProtKB-KW"/>
</dbReference>
<dbReference type="STRING" id="414004.CENSYa_1263"/>
<dbReference type="EMBL" id="DP000238">
    <property type="protein sequence ID" value="ABK77886.1"/>
    <property type="molecule type" value="Genomic_DNA"/>
</dbReference>
<dbReference type="InterPro" id="IPR015854">
    <property type="entry name" value="ABC_transpr_LolD-like"/>
</dbReference>
<dbReference type="SUPFAM" id="SSF52540">
    <property type="entry name" value="P-loop containing nucleoside triphosphate hydrolases"/>
    <property type="match status" value="1"/>
</dbReference>
<evidence type="ECO:0000256" key="2">
    <source>
        <dbReference type="ARBA" id="ARBA00022840"/>
    </source>
</evidence>
<dbReference type="InterPro" id="IPR003593">
    <property type="entry name" value="AAA+_ATPase"/>
</dbReference>
<dbReference type="Proteomes" id="UP000000758">
    <property type="component" value="Chromosome"/>
</dbReference>